<sequence length="328" mass="36528">MVSTGSSFVFVALVIYALYRRRKGATVKEIIHFRRHDPSVIMLSPTRQKDQLTALPIYREERYSVRSSMHPSMLSTPRSLSHDTRAGPVPPRAAQRFHAQNPYVKHVWKTADPSPRPKTPTKAGRSFLVDASPPPQHLSEPDQARLAMSRQSAQSRMTEQSRGETKKAGLSISVREQAATDVDAATPPDTPNSQQDAKDRWSWTNSQAPTTPRMYAHSMRSSISSLPRFRSIRSWVRGQGERIVEEERPITSQATKMAVLRNKASYPTLAPPATKTSSKLHTGPGRVDGLLLTSRKPPGAKTKAPMSPHMEEQRLDAAPEIEISEASR</sequence>
<organism evidence="2 3">
    <name type="scientific">Oleoguttula mirabilis</name>
    <dbReference type="NCBI Taxonomy" id="1507867"/>
    <lineage>
        <taxon>Eukaryota</taxon>
        <taxon>Fungi</taxon>
        <taxon>Dikarya</taxon>
        <taxon>Ascomycota</taxon>
        <taxon>Pezizomycotina</taxon>
        <taxon>Dothideomycetes</taxon>
        <taxon>Dothideomycetidae</taxon>
        <taxon>Mycosphaerellales</taxon>
        <taxon>Teratosphaeriaceae</taxon>
        <taxon>Oleoguttula</taxon>
    </lineage>
</organism>
<dbReference type="Proteomes" id="UP001324427">
    <property type="component" value="Unassembled WGS sequence"/>
</dbReference>
<comment type="caution">
    <text evidence="2">The sequence shown here is derived from an EMBL/GenBank/DDBJ whole genome shotgun (WGS) entry which is preliminary data.</text>
</comment>
<feature type="region of interest" description="Disordered" evidence="1">
    <location>
        <begin position="68"/>
        <end position="89"/>
    </location>
</feature>
<name>A0AAV9J7I5_9PEZI</name>
<feature type="compositionally biased region" description="Polar residues" evidence="1">
    <location>
        <begin position="68"/>
        <end position="79"/>
    </location>
</feature>
<feature type="region of interest" description="Disordered" evidence="1">
    <location>
        <begin position="107"/>
        <end position="216"/>
    </location>
</feature>
<accession>A0AAV9J7I5</accession>
<feature type="region of interest" description="Disordered" evidence="1">
    <location>
        <begin position="265"/>
        <end position="328"/>
    </location>
</feature>
<dbReference type="EMBL" id="JAVFHQ010000058">
    <property type="protein sequence ID" value="KAK4541041.1"/>
    <property type="molecule type" value="Genomic_DNA"/>
</dbReference>
<proteinExistence type="predicted"/>
<evidence type="ECO:0000313" key="3">
    <source>
        <dbReference type="Proteomes" id="UP001324427"/>
    </source>
</evidence>
<feature type="compositionally biased region" description="Polar residues" evidence="1">
    <location>
        <begin position="149"/>
        <end position="158"/>
    </location>
</feature>
<evidence type="ECO:0000256" key="1">
    <source>
        <dbReference type="SAM" id="MobiDB-lite"/>
    </source>
</evidence>
<evidence type="ECO:0000313" key="2">
    <source>
        <dbReference type="EMBL" id="KAK4541041.1"/>
    </source>
</evidence>
<reference evidence="2 3" key="1">
    <citation type="submission" date="2021-11" db="EMBL/GenBank/DDBJ databases">
        <title>Black yeast isolated from Biological Soil Crust.</title>
        <authorList>
            <person name="Kurbessoian T."/>
        </authorList>
    </citation>
    <scope>NUCLEOTIDE SEQUENCE [LARGE SCALE GENOMIC DNA]</scope>
    <source>
        <strain evidence="2 3">CCFEE 5522</strain>
    </source>
</reference>
<keyword evidence="3" id="KW-1185">Reference proteome</keyword>
<gene>
    <name evidence="2" type="ORF">LTR36_008410</name>
</gene>
<protein>
    <submittedName>
        <fullName evidence="2">Uncharacterized protein</fullName>
    </submittedName>
</protein>
<dbReference type="AlphaFoldDB" id="A0AAV9J7I5"/>